<dbReference type="InterPro" id="IPR051105">
    <property type="entry name" value="WWC/KIBRA_Hippo_Reg"/>
</dbReference>
<dbReference type="Pfam" id="PF00397">
    <property type="entry name" value="WW"/>
    <property type="match status" value="1"/>
</dbReference>
<dbReference type="PROSITE" id="PS01159">
    <property type="entry name" value="WW_DOMAIN_1"/>
    <property type="match status" value="1"/>
</dbReference>
<sequence length="1144" mass="130398">MPWLSGGRRRRRQQQQQQQPQAPSEQQRCPSPGPSSCRRGSSELPLPAGWEEARDYDGRVFYIDHNTRQTSWIDPRDRITKPLTFADCVGNELPLGWEIVRDQQIGVYYMDHINQLTQVEDPREQWRREQERMLKEYLVVAQEALNAKKEIYQIKQQRFELAQEEFQQLHDLCEDDSRSYVSSFSGFSANTKYDPYQIKAEIANRRDRLSRLKRELTVMKQELQYKEKGVETLQEIDRKMSSAHTNYKLDEAQAIMSELRTLRQAICMGEKERRDLMQSLAKLTDGFRNSCCISDSLYGAQHNSGSLTDSCLPQQYCDACSQTDNIGEFGFDDKSRLADRVRLNWQYEEAKKRVSSIQHQLALLDNETWPVMAEADRDHLQLIKEKEALLQDLQLICQQRRSPEDLSRMEEEMRRLSDEIQRAHATSAQGITERLLLQEKRNSLLRCLEEATRLASYLHTQIKSLSASTLTVSSGSSRGSLASSRGSLASSRGSLSSISFTDIYGLPHYEKAETQVEYGQQMRFDMIPLDALSKDCQYSETGGLPNLNKQKISMDTPQSLASLSSRSSLSSLSPPSSPLDTPFLSASCDSPLTQMSEGLEEIMSIGSLDMIRGNSLTLGEENNQGTSSQTQGYNTENKGKNLSGPLLSRLQMSAASPIQEVCTTRLQGACRVSAGLSDDSLTSDSGVFETLNKRNGNVDDSVLKNSAKNEEPQVHVGIVYDSESECLLVHVLQLKNLSCAFFKQGCKIHIRVYLPSLDSSTPSTYCSKALEFHMPLMFNEIFQIPMHASILKQSSLQLYICSVCPQLQEKLLDAVSILLARTTAQLEAVERELAVERVKLEYTEEEILEMERKEDQTEAISERSWQAESVDSGCHSNYNQLSPHYSEGCYGDAVQGSAQTGQANLYDPVKTHNEPIKVDKETNTEDVFPDEVTNLPKERTCHRSRGSPFVRSSTIVRSQTFSPGARSQYVCRLYRSDSDSSTLPRKSPFIRNTLERRTLRYKQQSCQSSMAEIMARTSLDLELDLQASRTRQRQLNEEINALRELKHRLEEVQLRGQSDLPQWVLRDERFRSLLLEAERQTRQTKLEHHQEQAAEKMLKKASKEIFHLRGQNQKEPFQVQTFREKIAFFTRPRINIPPLPADDV</sequence>
<accession>A0A6I8S7E5</accession>
<dbReference type="CDD" id="cd00201">
    <property type="entry name" value="WW"/>
    <property type="match status" value="2"/>
</dbReference>
<feature type="compositionally biased region" description="Low complexity" evidence="7">
    <location>
        <begin position="557"/>
        <end position="584"/>
    </location>
</feature>
<proteinExistence type="predicted"/>
<keyword evidence="2" id="KW-0963">Cytoplasm</keyword>
<evidence type="ECO:0000256" key="5">
    <source>
        <dbReference type="ARBA" id="ARBA00023163"/>
    </source>
</evidence>
<dbReference type="Ensembl" id="ENSXETT00000101919">
    <property type="protein sequence ID" value="ENSXETP00000094215"/>
    <property type="gene ID" value="ENSXETG00000015746"/>
</dbReference>
<keyword evidence="3" id="KW-0805">Transcription regulation</keyword>
<feature type="domain" description="WW" evidence="8">
    <location>
        <begin position="44"/>
        <end position="77"/>
    </location>
</feature>
<keyword evidence="5" id="KW-0804">Transcription</keyword>
<feature type="coiled-coil region" evidence="6">
    <location>
        <begin position="1025"/>
        <end position="1055"/>
    </location>
</feature>
<dbReference type="PROSITE" id="PS50020">
    <property type="entry name" value="WW_DOMAIN_2"/>
    <property type="match status" value="2"/>
</dbReference>
<organism evidence="9">
    <name type="scientific">Xenopus tropicalis</name>
    <name type="common">Western clawed frog</name>
    <name type="synonym">Silurana tropicalis</name>
    <dbReference type="NCBI Taxonomy" id="8364"/>
    <lineage>
        <taxon>Eukaryota</taxon>
        <taxon>Metazoa</taxon>
        <taxon>Chordata</taxon>
        <taxon>Craniata</taxon>
        <taxon>Vertebrata</taxon>
        <taxon>Euteleostomi</taxon>
        <taxon>Amphibia</taxon>
        <taxon>Batrachia</taxon>
        <taxon>Anura</taxon>
        <taxon>Pipoidea</taxon>
        <taxon>Pipidae</taxon>
        <taxon>Xenopodinae</taxon>
        <taxon>Xenopus</taxon>
        <taxon>Silurana</taxon>
    </lineage>
</organism>
<feature type="compositionally biased region" description="Polar residues" evidence="7">
    <location>
        <begin position="547"/>
        <end position="556"/>
    </location>
</feature>
<feature type="domain" description="WW" evidence="8">
    <location>
        <begin position="91"/>
        <end position="124"/>
    </location>
</feature>
<name>A0A6I8S7E5_XENTR</name>
<evidence type="ECO:0000256" key="4">
    <source>
        <dbReference type="ARBA" id="ARBA00023054"/>
    </source>
</evidence>
<feature type="coiled-coil region" evidence="6">
    <location>
        <begin position="347"/>
        <end position="426"/>
    </location>
</feature>
<gene>
    <name evidence="9" type="primary">wwc3</name>
</gene>
<dbReference type="AlphaFoldDB" id="A0A6I8S7E5"/>
<dbReference type="InterPro" id="IPR057747">
    <property type="entry name" value="WWC1_hairpin"/>
</dbReference>
<dbReference type="InterPro" id="IPR036020">
    <property type="entry name" value="WW_dom_sf"/>
</dbReference>
<dbReference type="GeneTree" id="ENSGT00410000025556"/>
<dbReference type="InterPro" id="IPR001202">
    <property type="entry name" value="WW_dom"/>
</dbReference>
<dbReference type="InterPro" id="IPR035892">
    <property type="entry name" value="C2_domain_sf"/>
</dbReference>
<dbReference type="Pfam" id="PF25802">
    <property type="entry name" value="WWC1"/>
    <property type="match status" value="1"/>
</dbReference>
<evidence type="ECO:0000259" key="8">
    <source>
        <dbReference type="PROSITE" id="PS50020"/>
    </source>
</evidence>
<evidence type="ECO:0000313" key="9">
    <source>
        <dbReference type="Ensembl" id="ENSXETP00000094215"/>
    </source>
</evidence>
<feature type="compositionally biased region" description="Low complexity" evidence="7">
    <location>
        <begin position="14"/>
        <end position="39"/>
    </location>
</feature>
<comment type="subcellular location">
    <subcellularLocation>
        <location evidence="1">Cytoplasm</location>
    </subcellularLocation>
</comment>
<evidence type="ECO:0000256" key="7">
    <source>
        <dbReference type="SAM" id="MobiDB-lite"/>
    </source>
</evidence>
<evidence type="ECO:0000256" key="1">
    <source>
        <dbReference type="ARBA" id="ARBA00004496"/>
    </source>
</evidence>
<protein>
    <submittedName>
        <fullName evidence="9">WWC family member 3</fullName>
    </submittedName>
</protein>
<dbReference type="SUPFAM" id="SSF51045">
    <property type="entry name" value="WW domain"/>
    <property type="match status" value="2"/>
</dbReference>
<feature type="region of interest" description="Disordered" evidence="7">
    <location>
        <begin position="1"/>
        <end position="46"/>
    </location>
</feature>
<dbReference type="PANTHER" id="PTHR14791:SF25">
    <property type="entry name" value="PROTEIN WWC3"/>
    <property type="match status" value="1"/>
</dbReference>
<feature type="region of interest" description="Disordered" evidence="7">
    <location>
        <begin position="618"/>
        <end position="638"/>
    </location>
</feature>
<feature type="region of interest" description="Disordered" evidence="7">
    <location>
        <begin position="469"/>
        <end position="493"/>
    </location>
</feature>
<reference evidence="9" key="1">
    <citation type="journal article" date="2010" name="Science">
        <title>The genome of the Western clawed frog Xenopus tropicalis.</title>
        <authorList>
            <person name="Hellsten U."/>
            <person name="Harland R.M."/>
            <person name="Gilchrist M.J."/>
            <person name="Hendrix D."/>
            <person name="Jurka J."/>
            <person name="Kapitonov V."/>
            <person name="Ovcharenko I."/>
            <person name="Putnam N.H."/>
            <person name="Shu S."/>
            <person name="Taher L."/>
            <person name="Blitz I.L."/>
            <person name="Blumberg B."/>
            <person name="Dichmann D.S."/>
            <person name="Dubchak I."/>
            <person name="Amaya E."/>
            <person name="Detter J.C."/>
            <person name="Fletcher R."/>
            <person name="Gerhard D.S."/>
            <person name="Goodstein D."/>
            <person name="Graves T."/>
            <person name="Grigoriev I.V."/>
            <person name="Grimwood J."/>
            <person name="Kawashima T."/>
            <person name="Lindquist E."/>
            <person name="Lucas S.M."/>
            <person name="Mead P.E."/>
            <person name="Mitros T."/>
            <person name="Ogino H."/>
            <person name="Ohta Y."/>
            <person name="Poliakov A.V."/>
            <person name="Pollet N."/>
            <person name="Robert J."/>
            <person name="Salamov A."/>
            <person name="Sater A.K."/>
            <person name="Schmutz J."/>
            <person name="Terry A."/>
            <person name="Vize P.D."/>
            <person name="Warren W.C."/>
            <person name="Wells D."/>
            <person name="Wills A."/>
            <person name="Wilson R.K."/>
            <person name="Zimmerman L.B."/>
            <person name="Zorn A.M."/>
            <person name="Grainger R."/>
            <person name="Grammer T."/>
            <person name="Khokha M.K."/>
            <person name="Richardson P.M."/>
            <person name="Rokhsar D.S."/>
        </authorList>
    </citation>
    <scope>NUCLEOTIDE SEQUENCE [LARGE SCALE GENOMIC DNA]</scope>
    <source>
        <strain evidence="9">Nigerian</strain>
    </source>
</reference>
<dbReference type="SUPFAM" id="SSF49562">
    <property type="entry name" value="C2 domain (Calcium/lipid-binding domain, CaLB)"/>
    <property type="match status" value="1"/>
</dbReference>
<dbReference type="GO" id="GO:0005737">
    <property type="term" value="C:cytoplasm"/>
    <property type="evidence" value="ECO:0007669"/>
    <property type="project" value="UniProtKB-SubCell"/>
</dbReference>
<evidence type="ECO:0000256" key="2">
    <source>
        <dbReference type="ARBA" id="ARBA00022490"/>
    </source>
</evidence>
<dbReference type="Gene3D" id="2.60.40.150">
    <property type="entry name" value="C2 domain"/>
    <property type="match status" value="1"/>
</dbReference>
<dbReference type="Gene3D" id="2.20.70.10">
    <property type="match status" value="2"/>
</dbReference>
<dbReference type="Xenbase" id="XB-GENE-5928407">
    <property type="gene designation" value="wwc3"/>
</dbReference>
<dbReference type="Bgee" id="ENSXETG00000015746">
    <property type="expression patterns" value="Expressed in heart and 11 other cell types or tissues"/>
</dbReference>
<evidence type="ECO:0000256" key="3">
    <source>
        <dbReference type="ARBA" id="ARBA00023015"/>
    </source>
</evidence>
<keyword evidence="4 6" id="KW-0175">Coiled coil</keyword>
<evidence type="ECO:0000256" key="6">
    <source>
        <dbReference type="SAM" id="Coils"/>
    </source>
</evidence>
<dbReference type="PANTHER" id="PTHR14791">
    <property type="entry name" value="BOMB/KIRA PROTEINS"/>
    <property type="match status" value="1"/>
</dbReference>
<feature type="coiled-coil region" evidence="6">
    <location>
        <begin position="812"/>
        <end position="846"/>
    </location>
</feature>
<feature type="compositionally biased region" description="Polar residues" evidence="7">
    <location>
        <begin position="618"/>
        <end position="636"/>
    </location>
</feature>
<reference evidence="9" key="2">
    <citation type="submission" date="2020-05" db="UniProtKB">
        <authorList>
            <consortium name="Ensembl"/>
        </authorList>
    </citation>
    <scope>IDENTIFICATION</scope>
</reference>
<dbReference type="SMART" id="SM00456">
    <property type="entry name" value="WW"/>
    <property type="match status" value="2"/>
</dbReference>
<dbReference type="FunFam" id="2.20.70.10:FF:000041">
    <property type="entry name" value="WW and C2 domain containing 1"/>
    <property type="match status" value="1"/>
</dbReference>
<feature type="region of interest" description="Disordered" evidence="7">
    <location>
        <begin position="543"/>
        <end position="584"/>
    </location>
</feature>